<feature type="transmembrane region" description="Helical" evidence="1">
    <location>
        <begin position="12"/>
        <end position="31"/>
    </location>
</feature>
<proteinExistence type="predicted"/>
<dbReference type="RefSeq" id="WP_083041342.1">
    <property type="nucleotide sequence ID" value="NZ_CP020557.1"/>
</dbReference>
<keyword evidence="1" id="KW-0812">Transmembrane</keyword>
<sequence>MRGKTMKVSRILLYYSLAVTVCLFLIFIIFIRTVSVPQSNLPNYLYVINDKNIPFSIQSGNSGMYLDVSSLSPINKTSLEDYYIGALYKNIPYLIVCLMGMIVIGTVALYKILKIQHEKKALLLAKQLNNIDEETSIMEQYQHPAIAQAYCNIKERFKAYALDYVRLSSYVTH</sequence>
<keyword evidence="1" id="KW-1133">Transmembrane helix</keyword>
<name>A0A1V0UXW8_9BACL</name>
<dbReference type="EMBL" id="CP020557">
    <property type="protein sequence ID" value="ARF70084.1"/>
    <property type="molecule type" value="Genomic_DNA"/>
</dbReference>
<evidence type="ECO:0000256" key="1">
    <source>
        <dbReference type="SAM" id="Phobius"/>
    </source>
</evidence>
<organism evidence="2 3">
    <name type="scientific">Paenibacillus larvae subsp. pulvifaciens</name>
    <dbReference type="NCBI Taxonomy" id="1477"/>
    <lineage>
        <taxon>Bacteria</taxon>
        <taxon>Bacillati</taxon>
        <taxon>Bacillota</taxon>
        <taxon>Bacilli</taxon>
        <taxon>Bacillales</taxon>
        <taxon>Paenibacillaceae</taxon>
        <taxon>Paenibacillus</taxon>
    </lineage>
</organism>
<reference evidence="2 3" key="1">
    <citation type="submission" date="2017-03" db="EMBL/GenBank/DDBJ databases">
        <title>Paenibacillus larvae genome sequencing.</title>
        <authorList>
            <person name="Dingman D.W."/>
        </authorList>
    </citation>
    <scope>NUCLEOTIDE SEQUENCE [LARGE SCALE GENOMIC DNA]</scope>
    <source>
        <strain evidence="2 3">SAG 10367</strain>
    </source>
</reference>
<dbReference type="Proteomes" id="UP000192727">
    <property type="component" value="Chromosome"/>
</dbReference>
<dbReference type="AlphaFoldDB" id="A0A1V0UXW8"/>
<keyword evidence="1" id="KW-0472">Membrane</keyword>
<accession>A0A1V0UXW8</accession>
<gene>
    <name evidence="2" type="ORF">B7C51_22915</name>
</gene>
<evidence type="ECO:0000313" key="3">
    <source>
        <dbReference type="Proteomes" id="UP000192727"/>
    </source>
</evidence>
<protein>
    <submittedName>
        <fullName evidence="2">Uncharacterized protein</fullName>
    </submittedName>
</protein>
<feature type="transmembrane region" description="Helical" evidence="1">
    <location>
        <begin position="91"/>
        <end position="113"/>
    </location>
</feature>
<evidence type="ECO:0000313" key="2">
    <source>
        <dbReference type="EMBL" id="ARF70084.1"/>
    </source>
</evidence>